<dbReference type="PANTHER" id="PTHR35861">
    <property type="match status" value="1"/>
</dbReference>
<evidence type="ECO:0000313" key="4">
    <source>
        <dbReference type="Proteomes" id="UP000281391"/>
    </source>
</evidence>
<proteinExistence type="inferred from homology"/>
<evidence type="ECO:0000259" key="2">
    <source>
        <dbReference type="Pfam" id="PF17482"/>
    </source>
</evidence>
<feature type="domain" description="Tail sheath protein C-terminal" evidence="2">
    <location>
        <begin position="78"/>
        <end position="184"/>
    </location>
</feature>
<organism evidence="3 4">
    <name type="scientific">Serratia odorifera</name>
    <dbReference type="NCBI Taxonomy" id="618"/>
    <lineage>
        <taxon>Bacteria</taxon>
        <taxon>Pseudomonadati</taxon>
        <taxon>Pseudomonadota</taxon>
        <taxon>Gammaproteobacteria</taxon>
        <taxon>Enterobacterales</taxon>
        <taxon>Yersiniaceae</taxon>
        <taxon>Serratia</taxon>
    </lineage>
</organism>
<dbReference type="InterPro" id="IPR052042">
    <property type="entry name" value="Tail_sheath_structural"/>
</dbReference>
<evidence type="ECO:0000313" key="3">
    <source>
        <dbReference type="EMBL" id="VDZ51395.1"/>
    </source>
</evidence>
<dbReference type="PANTHER" id="PTHR35861:SF1">
    <property type="entry name" value="PHAGE TAIL SHEATH PROTEIN"/>
    <property type="match status" value="1"/>
</dbReference>
<gene>
    <name evidence="3" type="ORF">NCTC11214_00183</name>
</gene>
<dbReference type="Proteomes" id="UP000281391">
    <property type="component" value="Chromosome"/>
</dbReference>
<name>A0A3S4DC63_SEROD</name>
<protein>
    <submittedName>
        <fullName evidence="3">Phage tail sheath protein</fullName>
    </submittedName>
</protein>
<dbReference type="Pfam" id="PF17482">
    <property type="entry name" value="Phage_sheath_1C"/>
    <property type="match status" value="1"/>
</dbReference>
<dbReference type="EMBL" id="LR134117">
    <property type="protein sequence ID" value="VDZ51395.1"/>
    <property type="molecule type" value="Genomic_DNA"/>
</dbReference>
<dbReference type="InterPro" id="IPR020287">
    <property type="entry name" value="Tail_sheath_C"/>
</dbReference>
<dbReference type="KEGG" id="sof:NCTC11214_00183"/>
<evidence type="ECO:0000256" key="1">
    <source>
        <dbReference type="ARBA" id="ARBA00008005"/>
    </source>
</evidence>
<dbReference type="AlphaFoldDB" id="A0A3S4DC63"/>
<comment type="similarity">
    <text evidence="1">Belongs to the myoviridae tail sheath protein family.</text>
</comment>
<reference evidence="3 4" key="1">
    <citation type="submission" date="2018-12" db="EMBL/GenBank/DDBJ databases">
        <authorList>
            <consortium name="Pathogen Informatics"/>
        </authorList>
    </citation>
    <scope>NUCLEOTIDE SEQUENCE [LARGE SCALE GENOMIC DNA]</scope>
    <source>
        <strain evidence="3 4">NCTC11214</strain>
    </source>
</reference>
<sequence length="202" mass="22039">MGTLPPCGAVLGVYGRTDEVDGVWKAPANEILLHVIKPAVRETLAREWFAANQPAINLIRSFAGRGTRIWGCRTLSSAAAFRYVQVRRTVTWIEANLKQICRFAVFEPNNEITWFQVRGLCRAWLRRVWLDGGLAGADETAAFSVRVGLNESMTAADIEAGRLVIAVGVSVLHAAEFIDVRLVLTVGDGQENGTSSQGSRNA</sequence>
<dbReference type="Gene3D" id="3.40.50.11780">
    <property type="match status" value="1"/>
</dbReference>
<accession>A0A3S4DC63</accession>